<dbReference type="RefSeq" id="WP_394382233.1">
    <property type="nucleotide sequence ID" value="NZ_JBIGIB010000001.1"/>
</dbReference>
<dbReference type="SUPFAM" id="SSF52402">
    <property type="entry name" value="Adenine nucleotide alpha hydrolases-like"/>
    <property type="match status" value="1"/>
</dbReference>
<dbReference type="GO" id="GO:0032267">
    <property type="term" value="F:tRNA(Ile)-lysidine synthase activity"/>
    <property type="evidence" value="ECO:0007669"/>
    <property type="project" value="UniProtKB-EC"/>
</dbReference>
<dbReference type="SUPFAM" id="SSF56037">
    <property type="entry name" value="PheT/TilS domain"/>
    <property type="match status" value="1"/>
</dbReference>
<keyword evidence="3 8" id="KW-0436">Ligase</keyword>
<dbReference type="Gene3D" id="3.40.50.620">
    <property type="entry name" value="HUPs"/>
    <property type="match status" value="1"/>
</dbReference>
<organism evidence="10 11">
    <name type="scientific">Pelomonas baiyunensis</name>
    <dbReference type="NCBI Taxonomy" id="3299026"/>
    <lineage>
        <taxon>Bacteria</taxon>
        <taxon>Pseudomonadati</taxon>
        <taxon>Pseudomonadota</taxon>
        <taxon>Betaproteobacteria</taxon>
        <taxon>Burkholderiales</taxon>
        <taxon>Sphaerotilaceae</taxon>
        <taxon>Roseateles</taxon>
    </lineage>
</organism>
<dbReference type="Pfam" id="PF01171">
    <property type="entry name" value="ATP_bind_3"/>
    <property type="match status" value="1"/>
</dbReference>
<keyword evidence="5 8" id="KW-0547">Nucleotide-binding</keyword>
<dbReference type="InterPro" id="IPR012094">
    <property type="entry name" value="tRNA_Ile_lys_synt"/>
</dbReference>
<dbReference type="Proteomes" id="UP001606303">
    <property type="component" value="Unassembled WGS sequence"/>
</dbReference>
<dbReference type="EMBL" id="JBIGIB010000001">
    <property type="protein sequence ID" value="MFG6466132.1"/>
    <property type="molecule type" value="Genomic_DNA"/>
</dbReference>
<dbReference type="NCBIfam" id="TIGR02432">
    <property type="entry name" value="lysidine_TilS_N"/>
    <property type="match status" value="1"/>
</dbReference>
<name>A0ABW7GVX7_9BURK</name>
<comment type="catalytic activity">
    <reaction evidence="7 8">
        <text>cytidine(34) in tRNA(Ile2) + L-lysine + ATP = lysidine(34) in tRNA(Ile2) + AMP + diphosphate + H(+)</text>
        <dbReference type="Rhea" id="RHEA:43744"/>
        <dbReference type="Rhea" id="RHEA-COMP:10625"/>
        <dbReference type="Rhea" id="RHEA-COMP:10670"/>
        <dbReference type="ChEBI" id="CHEBI:15378"/>
        <dbReference type="ChEBI" id="CHEBI:30616"/>
        <dbReference type="ChEBI" id="CHEBI:32551"/>
        <dbReference type="ChEBI" id="CHEBI:33019"/>
        <dbReference type="ChEBI" id="CHEBI:82748"/>
        <dbReference type="ChEBI" id="CHEBI:83665"/>
        <dbReference type="ChEBI" id="CHEBI:456215"/>
        <dbReference type="EC" id="6.3.4.19"/>
    </reaction>
</comment>
<dbReference type="HAMAP" id="MF_01161">
    <property type="entry name" value="tRNA_Ile_lys_synt"/>
    <property type="match status" value="1"/>
</dbReference>
<dbReference type="Gene3D" id="1.20.59.20">
    <property type="match status" value="1"/>
</dbReference>
<dbReference type="PANTHER" id="PTHR43033:SF1">
    <property type="entry name" value="TRNA(ILE)-LYSIDINE SYNTHASE-RELATED"/>
    <property type="match status" value="1"/>
</dbReference>
<comment type="caution">
    <text evidence="10">The sequence shown here is derived from an EMBL/GenBank/DDBJ whole genome shotgun (WGS) entry which is preliminary data.</text>
</comment>
<keyword evidence="11" id="KW-1185">Reference proteome</keyword>
<dbReference type="SUPFAM" id="SSF82829">
    <property type="entry name" value="MesJ substrate recognition domain-like"/>
    <property type="match status" value="1"/>
</dbReference>
<keyword evidence="6 8" id="KW-0067">ATP-binding</keyword>
<dbReference type="Pfam" id="PF11734">
    <property type="entry name" value="TilS_C"/>
    <property type="match status" value="1"/>
</dbReference>
<dbReference type="InterPro" id="IPR012796">
    <property type="entry name" value="Lysidine-tRNA-synth_C"/>
</dbReference>
<evidence type="ECO:0000256" key="1">
    <source>
        <dbReference type="ARBA" id="ARBA00004496"/>
    </source>
</evidence>
<evidence type="ECO:0000256" key="7">
    <source>
        <dbReference type="ARBA" id="ARBA00048539"/>
    </source>
</evidence>
<keyword evidence="4 8" id="KW-0819">tRNA processing</keyword>
<gene>
    <name evidence="8 10" type="primary">tilS</name>
    <name evidence="10" type="ORF">ACG01O_05890</name>
</gene>
<evidence type="ECO:0000256" key="2">
    <source>
        <dbReference type="ARBA" id="ARBA00022490"/>
    </source>
</evidence>
<dbReference type="InterPro" id="IPR015262">
    <property type="entry name" value="tRNA_Ile_lys_synt_subst-bd"/>
</dbReference>
<evidence type="ECO:0000313" key="11">
    <source>
        <dbReference type="Proteomes" id="UP001606303"/>
    </source>
</evidence>
<evidence type="ECO:0000256" key="3">
    <source>
        <dbReference type="ARBA" id="ARBA00022598"/>
    </source>
</evidence>
<evidence type="ECO:0000313" key="10">
    <source>
        <dbReference type="EMBL" id="MFG6466132.1"/>
    </source>
</evidence>
<protein>
    <recommendedName>
        <fullName evidence="8">tRNA(Ile)-lysidine synthase</fullName>
        <ecNumber evidence="8">6.3.4.19</ecNumber>
    </recommendedName>
    <alternativeName>
        <fullName evidence="8">tRNA(Ile)-2-lysyl-cytidine synthase</fullName>
    </alternativeName>
    <alternativeName>
        <fullName evidence="8">tRNA(Ile)-lysidine synthetase</fullName>
    </alternativeName>
</protein>
<dbReference type="EC" id="6.3.4.19" evidence="8"/>
<dbReference type="SMART" id="SM00977">
    <property type="entry name" value="TilS_C"/>
    <property type="match status" value="1"/>
</dbReference>
<dbReference type="InterPro" id="IPR011063">
    <property type="entry name" value="TilS/TtcA_N"/>
</dbReference>
<sequence length="439" mass="47590">MADLATPRAADPTSPAVAVAFSGGLDSTALLHAVARAATAHRVVALHVHHGLMPAADSWRKHCETQAHALGAEFVSTRLSGCPSPGESVEAWARLGRHGALHDMAVAAGADLLLLAHHRRDQAETFLLQAMRGAGTAGMSAMPRSQWRDGVRWVRPWLDHPRDRILAYAEHHGLRWIDDPSNDDPRYARNRLRASLWPAFKANEAGLAQAARWAQEAEALAQEVAAGDLERLVQGARLDLVALHALSPARKSNALRAWLRPQMAISSQLVQRLLEEWRPGAVQAWDAPGGRLHAWRDGLYWASGAEVPQASARLDLSRPGFHRQPDWGGGWSVEPVGEGGVPASVLAQLTQRVRGPGDQFQRGVGTVPRSLKKAYQELDVPPWRRDGPVLADADGRVVAVAGLGMDARAFAARDEPCWSLRWLEDSALPQSEGEGVVDA</sequence>
<feature type="domain" description="Lysidine-tRNA(Ile) synthetase C-terminal" evidence="9">
    <location>
        <begin position="349"/>
        <end position="422"/>
    </location>
</feature>
<comment type="similarity">
    <text evidence="8">Belongs to the tRNA(Ile)-lysidine synthase family.</text>
</comment>
<dbReference type="NCBIfam" id="TIGR02433">
    <property type="entry name" value="lysidine_TilS_C"/>
    <property type="match status" value="1"/>
</dbReference>
<proteinExistence type="inferred from homology"/>
<reference evidence="10 11" key="1">
    <citation type="submission" date="2024-08" db="EMBL/GenBank/DDBJ databases">
        <authorList>
            <person name="Lu H."/>
        </authorList>
    </citation>
    <scope>NUCLEOTIDE SEQUENCE [LARGE SCALE GENOMIC DNA]</scope>
    <source>
        <strain evidence="10 11">BYS87W</strain>
    </source>
</reference>
<comment type="function">
    <text evidence="8">Ligates lysine onto the cytidine present at position 34 of the AUA codon-specific tRNA(Ile) that contains the anticodon CAU, in an ATP-dependent manner. Cytidine is converted to lysidine, thus changing the amino acid specificity of the tRNA from methionine to isoleucine.</text>
</comment>
<evidence type="ECO:0000256" key="4">
    <source>
        <dbReference type="ARBA" id="ARBA00022694"/>
    </source>
</evidence>
<evidence type="ECO:0000256" key="6">
    <source>
        <dbReference type="ARBA" id="ARBA00022840"/>
    </source>
</evidence>
<dbReference type="PANTHER" id="PTHR43033">
    <property type="entry name" value="TRNA(ILE)-LYSIDINE SYNTHASE-RELATED"/>
    <property type="match status" value="1"/>
</dbReference>
<feature type="binding site" evidence="8">
    <location>
        <begin position="22"/>
        <end position="27"/>
    </location>
    <ligand>
        <name>ATP</name>
        <dbReference type="ChEBI" id="CHEBI:30616"/>
    </ligand>
</feature>
<dbReference type="InterPro" id="IPR012795">
    <property type="entry name" value="tRNA_Ile_lys_synt_N"/>
</dbReference>
<comment type="subcellular location">
    <subcellularLocation>
        <location evidence="1 8">Cytoplasm</location>
    </subcellularLocation>
</comment>
<evidence type="ECO:0000256" key="5">
    <source>
        <dbReference type="ARBA" id="ARBA00022741"/>
    </source>
</evidence>
<dbReference type="Pfam" id="PF09179">
    <property type="entry name" value="TilS"/>
    <property type="match status" value="1"/>
</dbReference>
<keyword evidence="2 8" id="KW-0963">Cytoplasm</keyword>
<evidence type="ECO:0000259" key="9">
    <source>
        <dbReference type="SMART" id="SM00977"/>
    </source>
</evidence>
<dbReference type="InterPro" id="IPR014729">
    <property type="entry name" value="Rossmann-like_a/b/a_fold"/>
</dbReference>
<evidence type="ECO:0000256" key="8">
    <source>
        <dbReference type="HAMAP-Rule" id="MF_01161"/>
    </source>
</evidence>
<dbReference type="CDD" id="cd01992">
    <property type="entry name" value="TilS_N"/>
    <property type="match status" value="1"/>
</dbReference>
<comment type="domain">
    <text evidence="8">The N-terminal region contains the highly conserved SGGXDS motif, predicted to be a P-loop motif involved in ATP binding.</text>
</comment>
<accession>A0ABW7GVX7</accession>